<evidence type="ECO:0000313" key="2">
    <source>
        <dbReference type="Proteomes" id="UP000326344"/>
    </source>
</evidence>
<dbReference type="AlphaFoldDB" id="A0A5N1J3P7"/>
<keyword evidence="2" id="KW-1185">Reference proteome</keyword>
<evidence type="ECO:0000313" key="1">
    <source>
        <dbReference type="EMBL" id="KAA9341156.1"/>
    </source>
</evidence>
<comment type="caution">
    <text evidence="1">The sequence shown here is derived from an EMBL/GenBank/DDBJ whole genome shotgun (WGS) entry which is preliminary data.</text>
</comment>
<name>A0A5N1J3P7_9BACT</name>
<dbReference type="EMBL" id="VTWS01000013">
    <property type="protein sequence ID" value="KAA9341156.1"/>
    <property type="molecule type" value="Genomic_DNA"/>
</dbReference>
<protein>
    <recommendedName>
        <fullName evidence="3">Guanylate cyclase domain-containing protein</fullName>
    </recommendedName>
</protein>
<proteinExistence type="predicted"/>
<dbReference type="Proteomes" id="UP000326344">
    <property type="component" value="Unassembled WGS sequence"/>
</dbReference>
<evidence type="ECO:0008006" key="3">
    <source>
        <dbReference type="Google" id="ProtNLM"/>
    </source>
</evidence>
<reference evidence="1 2" key="1">
    <citation type="submission" date="2019-09" db="EMBL/GenBank/DDBJ databases">
        <title>Genome Sequence of Larkinella sp MA1.</title>
        <authorList>
            <person name="Srinivasan S."/>
        </authorList>
    </citation>
    <scope>NUCLEOTIDE SEQUENCE [LARGE SCALE GENOMIC DNA]</scope>
    <source>
        <strain evidence="1 2">MA1</strain>
    </source>
</reference>
<sequence length="326" mass="37852">MEKILAFIDLLGFSQMVERDPEKARTVLNDFYNISYQIIKDNTDVNGSLFSDSLLAHSNNFAALINCITEIYRRCLNNNTKYLEDEHFFLLPRGAISVGYFNIEERSTSPNLTKDFIVSPALVHSAKLEQSIKGSRLLVAVKKDDSHQISDLLWNNNIKSILYENSAFEFWKNYTYSDSLWFLNLNKSPIEQNKEVVSLIDISIALVNKNASNNKILDQHINTLRIGLLSYIKFVRTIDDPYITRIINEFSDDKYWLLWLTIIEVIVNSGDHWQYVSSRFITDFIKRSIVKTGWAKVLEEINKPGHKYMLDIFNSFFQEMNISTIS</sequence>
<dbReference type="RefSeq" id="WP_150881564.1">
    <property type="nucleotide sequence ID" value="NZ_VTWS01000013.1"/>
</dbReference>
<organism evidence="1 2">
    <name type="scientific">Larkinella humicola</name>
    <dbReference type="NCBI Taxonomy" id="2607654"/>
    <lineage>
        <taxon>Bacteria</taxon>
        <taxon>Pseudomonadati</taxon>
        <taxon>Bacteroidota</taxon>
        <taxon>Cytophagia</taxon>
        <taxon>Cytophagales</taxon>
        <taxon>Spirosomataceae</taxon>
        <taxon>Larkinella</taxon>
    </lineage>
</organism>
<gene>
    <name evidence="1" type="ORF">F0P93_30440</name>
</gene>
<accession>A0A5N1J3P7</accession>
<dbReference type="SUPFAM" id="SSF55073">
    <property type="entry name" value="Nucleotide cyclase"/>
    <property type="match status" value="1"/>
</dbReference>
<dbReference type="InterPro" id="IPR029787">
    <property type="entry name" value="Nucleotide_cyclase"/>
</dbReference>